<evidence type="ECO:0000313" key="1">
    <source>
        <dbReference type="EMBL" id="ODP38791.1"/>
    </source>
</evidence>
<organism evidence="1 2">
    <name type="scientific">Sphingomonas turrisvirgatae</name>
    <dbReference type="NCBI Taxonomy" id="1888892"/>
    <lineage>
        <taxon>Bacteria</taxon>
        <taxon>Pseudomonadati</taxon>
        <taxon>Pseudomonadota</taxon>
        <taxon>Alphaproteobacteria</taxon>
        <taxon>Sphingomonadales</taxon>
        <taxon>Sphingomonadaceae</taxon>
        <taxon>Sphingomonas</taxon>
    </lineage>
</organism>
<dbReference type="Proteomes" id="UP000094487">
    <property type="component" value="Unassembled WGS sequence"/>
</dbReference>
<dbReference type="OrthoDB" id="7437990at2"/>
<dbReference type="AlphaFoldDB" id="A0A1E3LYD1"/>
<name>A0A1E3LYD1_9SPHN</name>
<proteinExistence type="predicted"/>
<dbReference type="RefSeq" id="WP_069319531.1">
    <property type="nucleotide sequence ID" value="NZ_MDDS01000012.1"/>
</dbReference>
<gene>
    <name evidence="1" type="ORF">BFL28_13440</name>
</gene>
<accession>A0A1E3LYD1</accession>
<protein>
    <submittedName>
        <fullName evidence="1">Uncharacterized protein</fullName>
    </submittedName>
</protein>
<comment type="caution">
    <text evidence="1">The sequence shown here is derived from an EMBL/GenBank/DDBJ whole genome shotgun (WGS) entry which is preliminary data.</text>
</comment>
<dbReference type="STRING" id="1888892.BFL28_13440"/>
<evidence type="ECO:0000313" key="2">
    <source>
        <dbReference type="Proteomes" id="UP000094487"/>
    </source>
</evidence>
<sequence>MEDRARAAAAASRARSSDSDAIQRNYVTPGLAGQPISTVDAKRSFETNLACQKTASLLEILVQPSPTGDLGAVQVARDVDLDGTIDSRSTLPVPVSGLCANGIISCQPGSWSGCRTYRWDVDSARNLKLAEAAMPELAGCYCINASCGANLAWSNMPGVLRDLGGGMIGALTTADPRIGVAQALIEGAMIRYVGAQATACTNSPALSQLAYRATPTTIAGDAQAVSASSSVFQALSGSPAGLGKAQQLRQCTIERQVSVTGASIDVIVQRVSGGYATNRYGKSVEFLMGSPANNSLEGGNCSLFDFRMTLRVEQPERITSARLIEYFGDDWAQVRIDGQLIASGPSPWTSEGHPPAKCERNGAFHAAPNVDLKPWLSKGDHEVWLRVAVADGGEAMARIQLELDDSCKFGERLVDRCTAIASDRKCRLDSEHVDSVQTFRNGVKTGLHPLPQRRQFGTSACPVELQRDFFQRDRVYTCEIDSSALPAPDLSRGTYILDRSTEALLADRVRTADGGTQESIRPFSLPARGPVPACEPICKTRAPTINTAAAPQGVVGSRQNDPASFDTFYHSCGDDNRCPLGPGEELVSACGCLNDFPEAVVMMQTVRLAGADLTCTAAPQ</sequence>
<dbReference type="EMBL" id="MDDS01000012">
    <property type="protein sequence ID" value="ODP38791.1"/>
    <property type="molecule type" value="Genomic_DNA"/>
</dbReference>
<reference evidence="1 2" key="1">
    <citation type="submission" date="2016-08" db="EMBL/GenBank/DDBJ databases">
        <title>Draft genome of the agarase producing Sphingomonas sp. MCT13.</title>
        <authorList>
            <person name="D'Andrea M.M."/>
            <person name="Rossolini G.M."/>
            <person name="Thaller M.C."/>
        </authorList>
    </citation>
    <scope>NUCLEOTIDE SEQUENCE [LARGE SCALE GENOMIC DNA]</scope>
    <source>
        <strain evidence="1 2">MCT13</strain>
    </source>
</reference>
<keyword evidence="2" id="KW-1185">Reference proteome</keyword>